<dbReference type="PANTHER" id="PTHR34873">
    <property type="entry name" value="SSR1766 PROTEIN"/>
    <property type="match status" value="1"/>
</dbReference>
<dbReference type="PANTHER" id="PTHR34873:SF3">
    <property type="entry name" value="ADDICTION MODULE TOXIN, HICA FAMILY"/>
    <property type="match status" value="1"/>
</dbReference>
<keyword evidence="7" id="KW-0346">Stress response</keyword>
<proteinExistence type="inferred from homology"/>
<reference evidence="8 9" key="1">
    <citation type="submission" date="2010-05" db="EMBL/GenBank/DDBJ databases">
        <title>Complete sequence of Thermoanaerobacter mathranii subsp. mathranii mathranii str. A3.</title>
        <authorList>
            <consortium name="US DOE Joint Genome Institute"/>
            <person name="Lucas S."/>
            <person name="Copeland A."/>
            <person name="Lapidus A."/>
            <person name="Cheng J.-F."/>
            <person name="Bruce D."/>
            <person name="Goodwin L."/>
            <person name="Pitluck S."/>
            <person name="Held B."/>
            <person name="Detter J.C."/>
            <person name="Han C."/>
            <person name="Tapia R."/>
            <person name="Land M."/>
            <person name="Hauser L."/>
            <person name="Kyrpides N."/>
            <person name="Mikhailova N."/>
            <person name="Zhou J."/>
            <person name="Hemme C."/>
            <person name="Woyke T."/>
        </authorList>
    </citation>
    <scope>NUCLEOTIDE SEQUENCE [LARGE SCALE GENOMIC DNA]</scope>
    <source>
        <strain evidence="8 9">A3</strain>
    </source>
</reference>
<keyword evidence="3" id="KW-0540">Nuclease</keyword>
<evidence type="ECO:0000256" key="7">
    <source>
        <dbReference type="ARBA" id="ARBA00023016"/>
    </source>
</evidence>
<evidence type="ECO:0000256" key="2">
    <source>
        <dbReference type="ARBA" id="ARBA00022649"/>
    </source>
</evidence>
<name>A0ABN3Z1P4_THEM3</name>
<dbReference type="InterPro" id="IPR038570">
    <property type="entry name" value="HicA_sf"/>
</dbReference>
<comment type="similarity">
    <text evidence="1">Belongs to the HicA mRNA interferase family.</text>
</comment>
<protein>
    <submittedName>
        <fullName evidence="8">YcfA family protein</fullName>
    </submittedName>
</protein>
<dbReference type="Gene3D" id="3.30.920.30">
    <property type="entry name" value="Hypothetical protein"/>
    <property type="match status" value="1"/>
</dbReference>
<dbReference type="InterPro" id="IPR012933">
    <property type="entry name" value="HicA_mRNA_interferase"/>
</dbReference>
<dbReference type="EMBL" id="CP002032">
    <property type="protein sequence ID" value="ADH59880.1"/>
    <property type="molecule type" value="Genomic_DNA"/>
</dbReference>
<evidence type="ECO:0000256" key="4">
    <source>
        <dbReference type="ARBA" id="ARBA00022759"/>
    </source>
</evidence>
<keyword evidence="5" id="KW-0378">Hydrolase</keyword>
<evidence type="ECO:0000256" key="5">
    <source>
        <dbReference type="ARBA" id="ARBA00022801"/>
    </source>
</evidence>
<keyword evidence="6" id="KW-0694">RNA-binding</keyword>
<evidence type="ECO:0000313" key="8">
    <source>
        <dbReference type="EMBL" id="ADH59880.1"/>
    </source>
</evidence>
<sequence length="66" mass="7695">MKPKELIKMLQKEGWIIKNQRGSHVHMIHPSKPGKIQIPYHNKDLKPKTLNSILKQAGLKKEKGRF</sequence>
<evidence type="ECO:0000256" key="6">
    <source>
        <dbReference type="ARBA" id="ARBA00022884"/>
    </source>
</evidence>
<keyword evidence="9" id="KW-1185">Reference proteome</keyword>
<dbReference type="Proteomes" id="UP000002064">
    <property type="component" value="Chromosome"/>
</dbReference>
<accession>A0ABN3Z1P4</accession>
<keyword evidence="2" id="KW-1277">Toxin-antitoxin system</keyword>
<evidence type="ECO:0000256" key="1">
    <source>
        <dbReference type="ARBA" id="ARBA00006620"/>
    </source>
</evidence>
<dbReference type="Pfam" id="PF07927">
    <property type="entry name" value="HicA_toxin"/>
    <property type="match status" value="1"/>
</dbReference>
<dbReference type="SUPFAM" id="SSF54786">
    <property type="entry name" value="YcfA/nrd intein domain"/>
    <property type="match status" value="1"/>
</dbReference>
<dbReference type="RefSeq" id="WP_013149557.1">
    <property type="nucleotide sequence ID" value="NC_014209.1"/>
</dbReference>
<evidence type="ECO:0000256" key="3">
    <source>
        <dbReference type="ARBA" id="ARBA00022722"/>
    </source>
</evidence>
<organism evidence="8 9">
    <name type="scientific">Thermoanaerobacter mathranii subsp. mathranii (strain DSM 11426 / CCUG 53645 / CIP 108742 / A3)</name>
    <dbReference type="NCBI Taxonomy" id="583358"/>
    <lineage>
        <taxon>Bacteria</taxon>
        <taxon>Bacillati</taxon>
        <taxon>Bacillota</taxon>
        <taxon>Clostridia</taxon>
        <taxon>Thermoanaerobacterales</taxon>
        <taxon>Thermoanaerobacteraceae</taxon>
        <taxon>Thermoanaerobacter</taxon>
    </lineage>
</organism>
<keyword evidence="4" id="KW-0255">Endonuclease</keyword>
<evidence type="ECO:0000313" key="9">
    <source>
        <dbReference type="Proteomes" id="UP000002064"/>
    </source>
</evidence>
<gene>
    <name evidence="8" type="ordered locus">Tmath_0095</name>
</gene>